<protein>
    <submittedName>
        <fullName evidence="1">Non-specific serine/threonine protein kinase</fullName>
        <ecNumber evidence="1">2.7.11.1</ecNumber>
    </submittedName>
</protein>
<feature type="non-terminal residue" evidence="1">
    <location>
        <position position="1"/>
    </location>
</feature>
<organism evidence="1 2">
    <name type="scientific">Trachipleistophora hominis</name>
    <name type="common">Microsporidian parasite</name>
    <dbReference type="NCBI Taxonomy" id="72359"/>
    <lineage>
        <taxon>Eukaryota</taxon>
        <taxon>Fungi</taxon>
        <taxon>Fungi incertae sedis</taxon>
        <taxon>Microsporidia</taxon>
        <taxon>Pleistophoridae</taxon>
        <taxon>Trachipleistophora</taxon>
    </lineage>
</organism>
<dbReference type="AlphaFoldDB" id="L7JX24"/>
<dbReference type="EMBL" id="JH993913">
    <property type="protein sequence ID" value="ELQ75855.1"/>
    <property type="molecule type" value="Genomic_DNA"/>
</dbReference>
<dbReference type="GO" id="GO:0004674">
    <property type="term" value="F:protein serine/threonine kinase activity"/>
    <property type="evidence" value="ECO:0007669"/>
    <property type="project" value="UniProtKB-KW"/>
</dbReference>
<dbReference type="VEuPathDB" id="MicrosporidiaDB:THOM_1182"/>
<evidence type="ECO:0000313" key="2">
    <source>
        <dbReference type="Proteomes" id="UP000011185"/>
    </source>
</evidence>
<dbReference type="InParanoid" id="L7JX24"/>
<keyword evidence="1" id="KW-0418">Kinase</keyword>
<keyword evidence="2" id="KW-1185">Reference proteome</keyword>
<accession>L7JX24</accession>
<gene>
    <name evidence="1" type="ORF">THOM_1182</name>
</gene>
<dbReference type="EC" id="2.7.11.1" evidence="1"/>
<proteinExistence type="predicted"/>
<sequence length="112" mass="12909">VPLFTEMNLILKNKDSIIFEKHPCSYESSPIFTNLLHSLNEVAKKYFNSKLLSFEIGPNLVEYYRSESGVVIIWSGTKEQKLDMNTVYRDYADAVLYGDIKLFTDKYGDAKP</sequence>
<dbReference type="OMA" id="MNTVYRD"/>
<name>L7JX24_TRAHO</name>
<reference evidence="1 2" key="1">
    <citation type="journal article" date="2012" name="PLoS Pathog.">
        <title>The genome of the obligate intracellular parasite Trachipleistophora hominis: new insights into microsporidian genome dynamics and reductive evolution.</title>
        <authorList>
            <person name="Heinz E."/>
            <person name="Williams T.A."/>
            <person name="Nakjang S."/>
            <person name="Noel C.J."/>
            <person name="Swan D.C."/>
            <person name="Goldberg A.V."/>
            <person name="Harris S.R."/>
            <person name="Weinmaier T."/>
            <person name="Markert S."/>
            <person name="Becher D."/>
            <person name="Bernhardt J."/>
            <person name="Dagan T."/>
            <person name="Hacker C."/>
            <person name="Lucocq J.M."/>
            <person name="Schweder T."/>
            <person name="Rattei T."/>
            <person name="Hall N."/>
            <person name="Hirt R.P."/>
            <person name="Embley T.M."/>
        </authorList>
    </citation>
    <scope>NUCLEOTIDE SEQUENCE [LARGE SCALE GENOMIC DNA]</scope>
</reference>
<dbReference type="Proteomes" id="UP000011185">
    <property type="component" value="Unassembled WGS sequence"/>
</dbReference>
<dbReference type="OrthoDB" id="10295270at2759"/>
<evidence type="ECO:0000313" key="1">
    <source>
        <dbReference type="EMBL" id="ELQ75855.1"/>
    </source>
</evidence>
<dbReference type="HOGENOM" id="CLU_2252098_0_0_1"/>
<keyword evidence="1" id="KW-0808">Transferase</keyword>
<keyword evidence="1" id="KW-0723">Serine/threonine-protein kinase</keyword>